<comment type="subcellular location">
    <subcellularLocation>
        <location evidence="1">Membrane</location>
        <topology evidence="1">Single-pass type I membrane protein</topology>
    </subcellularLocation>
</comment>
<evidence type="ECO:0000256" key="9">
    <source>
        <dbReference type="ARBA" id="ARBA00047951"/>
    </source>
</evidence>
<keyword evidence="12" id="KW-1185">Reference proteome</keyword>
<feature type="domain" description="Protein kinase" evidence="11">
    <location>
        <begin position="313"/>
        <end position="588"/>
    </location>
</feature>
<dbReference type="SUPFAM" id="SSF56112">
    <property type="entry name" value="Protein kinase-like (PK-like)"/>
    <property type="match status" value="1"/>
</dbReference>
<dbReference type="InterPro" id="IPR008271">
    <property type="entry name" value="Ser/Thr_kinase_AS"/>
</dbReference>
<evidence type="ECO:0000313" key="12">
    <source>
        <dbReference type="Proteomes" id="UP000813463"/>
    </source>
</evidence>
<dbReference type="RefSeq" id="XP_056683686.1">
    <property type="nucleotide sequence ID" value="XM_056827708.1"/>
</dbReference>
<name>A0ABM3QK10_SPIOL</name>
<dbReference type="RefSeq" id="XP_056683687.1">
    <property type="nucleotide sequence ID" value="XM_056827709.1"/>
</dbReference>
<evidence type="ECO:0000256" key="4">
    <source>
        <dbReference type="ARBA" id="ARBA00022777"/>
    </source>
</evidence>
<comment type="catalytic activity">
    <reaction evidence="8">
        <text>L-seryl-[protein] + ATP = O-phospho-L-seryl-[protein] + ADP + H(+)</text>
        <dbReference type="Rhea" id="RHEA:17989"/>
        <dbReference type="Rhea" id="RHEA-COMP:9863"/>
        <dbReference type="Rhea" id="RHEA-COMP:11604"/>
        <dbReference type="ChEBI" id="CHEBI:15378"/>
        <dbReference type="ChEBI" id="CHEBI:29999"/>
        <dbReference type="ChEBI" id="CHEBI:30616"/>
        <dbReference type="ChEBI" id="CHEBI:83421"/>
        <dbReference type="ChEBI" id="CHEBI:456216"/>
    </reaction>
</comment>
<accession>A0ABM3QK10</accession>
<dbReference type="Gene3D" id="3.30.200.20">
    <property type="entry name" value="Phosphorylase Kinase, domain 1"/>
    <property type="match status" value="1"/>
</dbReference>
<evidence type="ECO:0000256" key="6">
    <source>
        <dbReference type="ARBA" id="ARBA00023157"/>
    </source>
</evidence>
<dbReference type="PROSITE" id="PS00108">
    <property type="entry name" value="PROTEIN_KINASE_ST"/>
    <property type="match status" value="1"/>
</dbReference>
<keyword evidence="6" id="KW-1015">Disulfide bond</keyword>
<dbReference type="Pfam" id="PF13947">
    <property type="entry name" value="GUB_WAK_bind"/>
    <property type="match status" value="1"/>
</dbReference>
<evidence type="ECO:0000313" key="13">
    <source>
        <dbReference type="RefSeq" id="XP_056683686.1"/>
    </source>
</evidence>
<dbReference type="PROSITE" id="PS50011">
    <property type="entry name" value="PROTEIN_KINASE_DOM"/>
    <property type="match status" value="1"/>
</dbReference>
<evidence type="ECO:0000313" key="14">
    <source>
        <dbReference type="RefSeq" id="XP_056683687.1"/>
    </source>
</evidence>
<evidence type="ECO:0000256" key="1">
    <source>
        <dbReference type="ARBA" id="ARBA00004479"/>
    </source>
</evidence>
<dbReference type="SMART" id="SM00220">
    <property type="entry name" value="S_TKc"/>
    <property type="match status" value="1"/>
</dbReference>
<keyword evidence="7" id="KW-0325">Glycoprotein</keyword>
<keyword evidence="10" id="KW-1133">Transmembrane helix</keyword>
<dbReference type="InterPro" id="IPR025287">
    <property type="entry name" value="WAK_GUB"/>
</dbReference>
<keyword evidence="2" id="KW-0732">Signal</keyword>
<dbReference type="Pfam" id="PF00069">
    <property type="entry name" value="Pkinase"/>
    <property type="match status" value="1"/>
</dbReference>
<keyword evidence="10" id="KW-0812">Transmembrane</keyword>
<organism evidence="12 13">
    <name type="scientific">Spinacia oleracea</name>
    <name type="common">Spinach</name>
    <dbReference type="NCBI Taxonomy" id="3562"/>
    <lineage>
        <taxon>Eukaryota</taxon>
        <taxon>Viridiplantae</taxon>
        <taxon>Streptophyta</taxon>
        <taxon>Embryophyta</taxon>
        <taxon>Tracheophyta</taxon>
        <taxon>Spermatophyta</taxon>
        <taxon>Magnoliopsida</taxon>
        <taxon>eudicotyledons</taxon>
        <taxon>Gunneridae</taxon>
        <taxon>Pentapetalae</taxon>
        <taxon>Caryophyllales</taxon>
        <taxon>Chenopodiaceae</taxon>
        <taxon>Chenopodioideae</taxon>
        <taxon>Anserineae</taxon>
        <taxon>Spinacia</taxon>
    </lineage>
</organism>
<dbReference type="Gene3D" id="1.10.510.10">
    <property type="entry name" value="Transferase(Phosphotransferase) domain 1"/>
    <property type="match status" value="1"/>
</dbReference>
<dbReference type="InterPro" id="IPR045274">
    <property type="entry name" value="WAK-like"/>
</dbReference>
<reference evidence="12" key="1">
    <citation type="journal article" date="2021" name="Nat. Commun.">
        <title>Genomic analyses provide insights into spinach domestication and the genetic basis of agronomic traits.</title>
        <authorList>
            <person name="Cai X."/>
            <person name="Sun X."/>
            <person name="Xu C."/>
            <person name="Sun H."/>
            <person name="Wang X."/>
            <person name="Ge C."/>
            <person name="Zhang Z."/>
            <person name="Wang Q."/>
            <person name="Fei Z."/>
            <person name="Jiao C."/>
            <person name="Wang Q."/>
        </authorList>
    </citation>
    <scope>NUCLEOTIDE SEQUENCE [LARGE SCALE GENOMIC DNA]</scope>
    <source>
        <strain evidence="12">cv. Varoflay</strain>
    </source>
</reference>
<dbReference type="Proteomes" id="UP000813463">
    <property type="component" value="Chromosome 4"/>
</dbReference>
<evidence type="ECO:0000256" key="7">
    <source>
        <dbReference type="ARBA" id="ARBA00023180"/>
    </source>
</evidence>
<keyword evidence="3" id="KW-0547">Nucleotide-binding</keyword>
<proteinExistence type="predicted"/>
<dbReference type="GeneID" id="110784650"/>
<keyword evidence="4" id="KW-0808">Transferase</keyword>
<evidence type="ECO:0000256" key="10">
    <source>
        <dbReference type="SAM" id="Phobius"/>
    </source>
</evidence>
<dbReference type="InterPro" id="IPR000719">
    <property type="entry name" value="Prot_kinase_dom"/>
</dbReference>
<evidence type="ECO:0000256" key="2">
    <source>
        <dbReference type="ARBA" id="ARBA00022729"/>
    </source>
</evidence>
<dbReference type="PANTHER" id="PTHR27005">
    <property type="entry name" value="WALL-ASSOCIATED RECEPTOR KINASE-LIKE 21"/>
    <property type="match status" value="1"/>
</dbReference>
<feature type="transmembrane region" description="Helical" evidence="10">
    <location>
        <begin position="6"/>
        <end position="24"/>
    </location>
</feature>
<evidence type="ECO:0000256" key="3">
    <source>
        <dbReference type="ARBA" id="ARBA00022741"/>
    </source>
</evidence>
<evidence type="ECO:0000256" key="5">
    <source>
        <dbReference type="ARBA" id="ARBA00022840"/>
    </source>
</evidence>
<evidence type="ECO:0000256" key="8">
    <source>
        <dbReference type="ARBA" id="ARBA00047558"/>
    </source>
</evidence>
<dbReference type="PANTHER" id="PTHR27005:SF515">
    <property type="entry name" value="WALL-ASSOCIATED RECEPTOR KINASE-LIKE 10-RELATED"/>
    <property type="match status" value="1"/>
</dbReference>
<keyword evidence="4" id="KW-0418">Kinase</keyword>
<keyword evidence="10" id="KW-0472">Membrane</keyword>
<protein>
    <submittedName>
        <fullName evidence="13 14">Wall-associated receptor kinase-like 2</fullName>
    </submittedName>
</protein>
<keyword evidence="5" id="KW-0067">ATP-binding</keyword>
<evidence type="ECO:0000259" key="11">
    <source>
        <dbReference type="PROSITE" id="PS50011"/>
    </source>
</evidence>
<comment type="catalytic activity">
    <reaction evidence="9">
        <text>L-threonyl-[protein] + ATP = O-phospho-L-threonyl-[protein] + ADP + H(+)</text>
        <dbReference type="Rhea" id="RHEA:46608"/>
        <dbReference type="Rhea" id="RHEA-COMP:11060"/>
        <dbReference type="Rhea" id="RHEA-COMP:11605"/>
        <dbReference type="ChEBI" id="CHEBI:15378"/>
        <dbReference type="ChEBI" id="CHEBI:30013"/>
        <dbReference type="ChEBI" id="CHEBI:30616"/>
        <dbReference type="ChEBI" id="CHEBI:61977"/>
        <dbReference type="ChEBI" id="CHEBI:456216"/>
    </reaction>
</comment>
<gene>
    <name evidence="13 14" type="primary">LOC110784650</name>
</gene>
<dbReference type="InterPro" id="IPR011009">
    <property type="entry name" value="Kinase-like_dom_sf"/>
</dbReference>
<reference evidence="13 14" key="2">
    <citation type="submission" date="2025-05" db="UniProtKB">
        <authorList>
            <consortium name="RefSeq"/>
        </authorList>
    </citation>
    <scope>IDENTIFICATION</scope>
    <source>
        <tissue evidence="13 14">Leaf</tissue>
    </source>
</reference>
<sequence length="612" mass="69232">MKSINNSYSLFGLIIFMFCCSWRISKQDQDTKCIHQCGNVTIPYPFGIGPDHCFLDPYFAVSCNASIPFLNKLNLEILEVRKSSNSVIVKIPSVTACGDTEIRWNSPNLYGARNLFYGDSNVFVSVGCHGYALLYDSFGKMYGCTSVCSPHQNDSNSTSSAEMIDQCYGYNNCCRIHLSVYGNYRITVSVQNGAGHCRSAFYTSPEFLATVTSTIPPISAFPVMLEWRPKYPAYALILNFLISYILPIVIPVTLSCYVVGQCWWCKTKNRRKGTKLRKKYFKGKLEEERFNQEEVEKTKLFTEKELKKATDNFNANRIIGKGGQGTVYKGILNNGKLIAVKRSTSLSEGKWKDFINEVIILSYVNHRNVVKLLGCCLETKNLLLVYEFIPNGTLYELIHSLNEEFRITLEIRLRIASEVSAAIAYLHSSTSTPIYHRDIKSSNILLDHKYKAKLCDFGISRAISMDESHLTTCVQGTLGYLDPQYFHSRQFTEKSDVYSFGVVLVEILTGKKPILETSEGTTSLVMQFMEFSALYEMLDPIILESKIMMEEIMLVVNLAKRCLHPEGDGRPTMMQVAIELGCLMQKVYAKLADSTKDQSEDIISMKTHFESI</sequence>